<evidence type="ECO:0000313" key="2">
    <source>
        <dbReference type="Proteomes" id="UP000002334"/>
    </source>
</evidence>
<gene>
    <name evidence="1" type="ordered locus">HDEF_1390</name>
</gene>
<accession>C4K630</accession>
<evidence type="ECO:0000313" key="1">
    <source>
        <dbReference type="EMBL" id="ACQ68023.1"/>
    </source>
</evidence>
<keyword evidence="2" id="KW-1185">Reference proteome</keyword>
<protein>
    <submittedName>
        <fullName evidence="1">Uncharacterized protein</fullName>
    </submittedName>
</protein>
<dbReference type="HOGENOM" id="CLU_3217013_0_0_6"/>
<proteinExistence type="predicted"/>
<dbReference type="Proteomes" id="UP000002334">
    <property type="component" value="Chromosome"/>
</dbReference>
<dbReference type="AlphaFoldDB" id="C4K630"/>
<sequence length="44" mass="4722">MMGTTTVAKKGGDNMGYNGHKKVKGNKVVAFCARPIYFCAGQLK</sequence>
<organism evidence="1 2">
    <name type="scientific">Hamiltonella defensa subsp. Acyrthosiphon pisum (strain 5AT)</name>
    <dbReference type="NCBI Taxonomy" id="572265"/>
    <lineage>
        <taxon>Bacteria</taxon>
        <taxon>Pseudomonadati</taxon>
        <taxon>Pseudomonadota</taxon>
        <taxon>Gammaproteobacteria</taxon>
        <taxon>Enterobacterales</taxon>
        <taxon>Enterobacteriaceae</taxon>
        <taxon>aphid secondary symbionts</taxon>
        <taxon>Candidatus Williamhamiltonella</taxon>
    </lineage>
</organism>
<name>C4K630_HAMD5</name>
<reference evidence="1 2" key="1">
    <citation type="journal article" date="2009" name="Proc. Natl. Acad. Sci. U.S.A.">
        <title>Hamiltonella defensa, genome evolution of protective bacterial endosymbiont from pathogenic ancestors.</title>
        <authorList>
            <person name="Degnan P.H."/>
            <person name="Yu Y."/>
            <person name="Sisneros N."/>
            <person name="Wing R.A."/>
            <person name="Moran N.A."/>
        </authorList>
    </citation>
    <scope>NUCLEOTIDE SEQUENCE [LARGE SCALE GENOMIC DNA]</scope>
    <source>
        <strain evidence="2">5AT</strain>
    </source>
</reference>
<dbReference type="EMBL" id="CP001277">
    <property type="protein sequence ID" value="ACQ68023.1"/>
    <property type="molecule type" value="Genomic_DNA"/>
</dbReference>
<dbReference type="KEGG" id="hde:HDEF_1390"/>